<evidence type="ECO:0000256" key="3">
    <source>
        <dbReference type="ARBA" id="ARBA00022475"/>
    </source>
</evidence>
<comment type="catalytic activity">
    <reaction evidence="17">
        <text>L-seryl-[protein] + ATP = O-phospho-L-seryl-[protein] + ADP + H(+)</text>
        <dbReference type="Rhea" id="RHEA:17989"/>
        <dbReference type="Rhea" id="RHEA-COMP:9863"/>
        <dbReference type="Rhea" id="RHEA-COMP:11604"/>
        <dbReference type="ChEBI" id="CHEBI:15378"/>
        <dbReference type="ChEBI" id="CHEBI:29999"/>
        <dbReference type="ChEBI" id="CHEBI:30616"/>
        <dbReference type="ChEBI" id="CHEBI:83421"/>
        <dbReference type="ChEBI" id="CHEBI:456216"/>
        <dbReference type="EC" id="2.7.11.1"/>
    </reaction>
</comment>
<dbReference type="PANTHER" id="PTHR46008:SF2">
    <property type="entry name" value="LEAF RUST 10 DISEASE-RESISTANCE LOCUS RECEPTOR-LIKE PROTEIN KINASE-LIKE 1.4"/>
    <property type="match status" value="1"/>
</dbReference>
<feature type="binding site" evidence="18">
    <location>
        <position position="342"/>
    </location>
    <ligand>
        <name>ATP</name>
        <dbReference type="ChEBI" id="CHEBI:30616"/>
    </ligand>
</feature>
<keyword evidence="12 20" id="KW-1133">Transmembrane helix</keyword>
<dbReference type="FunFam" id="1.10.510.10:FF:000161">
    <property type="entry name" value="Wall-associated receptor kinase-like 20"/>
    <property type="match status" value="1"/>
</dbReference>
<evidence type="ECO:0000256" key="15">
    <source>
        <dbReference type="ARBA" id="ARBA00023180"/>
    </source>
</evidence>
<keyword evidence="5" id="KW-0597">Phosphoprotein</keyword>
<dbReference type="Gene3D" id="1.10.510.10">
    <property type="entry name" value="Transferase(Phosphotransferase) domain 1"/>
    <property type="match status" value="1"/>
</dbReference>
<feature type="chain" id="PRO_5044892590" description="non-specific serine/threonine protein kinase" evidence="21">
    <location>
        <begin position="23"/>
        <end position="641"/>
    </location>
</feature>
<dbReference type="EC" id="2.7.11.1" evidence="2"/>
<evidence type="ECO:0000256" key="18">
    <source>
        <dbReference type="PROSITE-ProRule" id="PRU10141"/>
    </source>
</evidence>
<feature type="compositionally biased region" description="Polar residues" evidence="19">
    <location>
        <begin position="628"/>
        <end position="641"/>
    </location>
</feature>
<evidence type="ECO:0000256" key="20">
    <source>
        <dbReference type="SAM" id="Phobius"/>
    </source>
</evidence>
<evidence type="ECO:0000256" key="8">
    <source>
        <dbReference type="ARBA" id="ARBA00022729"/>
    </source>
</evidence>
<dbReference type="Gene3D" id="3.30.200.20">
    <property type="entry name" value="Phosphorylase Kinase, domain 1"/>
    <property type="match status" value="1"/>
</dbReference>
<evidence type="ECO:0000313" key="23">
    <source>
        <dbReference type="EMBL" id="CAL4965064.1"/>
    </source>
</evidence>
<gene>
    <name evidence="23" type="ORF">URODEC1_LOCUS47017</name>
</gene>
<evidence type="ECO:0000256" key="6">
    <source>
        <dbReference type="ARBA" id="ARBA00022679"/>
    </source>
</evidence>
<evidence type="ECO:0000256" key="12">
    <source>
        <dbReference type="ARBA" id="ARBA00022989"/>
    </source>
</evidence>
<keyword evidence="3" id="KW-1003">Cell membrane</keyword>
<keyword evidence="14" id="KW-0675">Receptor</keyword>
<feature type="signal peptide" evidence="21">
    <location>
        <begin position="1"/>
        <end position="22"/>
    </location>
</feature>
<evidence type="ECO:0000256" key="1">
    <source>
        <dbReference type="ARBA" id="ARBA00004251"/>
    </source>
</evidence>
<dbReference type="Pfam" id="PF13947">
    <property type="entry name" value="GUB_WAK_bind"/>
    <property type="match status" value="1"/>
</dbReference>
<dbReference type="AlphaFoldDB" id="A0ABC8ZNL7"/>
<feature type="region of interest" description="Disordered" evidence="19">
    <location>
        <begin position="593"/>
        <end position="641"/>
    </location>
</feature>
<keyword evidence="4" id="KW-0723">Serine/threonine-protein kinase</keyword>
<dbReference type="PANTHER" id="PTHR46008">
    <property type="entry name" value="LEAF RUST 10 DISEASE-RESISTANCE LOCUS RECEPTOR-LIKE PROTEIN KINASE-LIKE 1.4"/>
    <property type="match status" value="1"/>
</dbReference>
<dbReference type="FunFam" id="3.30.200.20:FF:000214">
    <property type="entry name" value="WAK1-OsWAK receptor-like cytoplasmic kinase (OsWAK-RLCK)"/>
    <property type="match status" value="1"/>
</dbReference>
<evidence type="ECO:0000256" key="14">
    <source>
        <dbReference type="ARBA" id="ARBA00023170"/>
    </source>
</evidence>
<keyword evidence="9 18" id="KW-0547">Nucleotide-binding</keyword>
<dbReference type="GO" id="GO:0004674">
    <property type="term" value="F:protein serine/threonine kinase activity"/>
    <property type="evidence" value="ECO:0007669"/>
    <property type="project" value="UniProtKB-KW"/>
</dbReference>
<evidence type="ECO:0000256" key="17">
    <source>
        <dbReference type="ARBA" id="ARBA00048679"/>
    </source>
</evidence>
<evidence type="ECO:0000256" key="5">
    <source>
        <dbReference type="ARBA" id="ARBA00022553"/>
    </source>
</evidence>
<organism evidence="23 24">
    <name type="scientific">Urochloa decumbens</name>
    <dbReference type="NCBI Taxonomy" id="240449"/>
    <lineage>
        <taxon>Eukaryota</taxon>
        <taxon>Viridiplantae</taxon>
        <taxon>Streptophyta</taxon>
        <taxon>Embryophyta</taxon>
        <taxon>Tracheophyta</taxon>
        <taxon>Spermatophyta</taxon>
        <taxon>Magnoliopsida</taxon>
        <taxon>Liliopsida</taxon>
        <taxon>Poales</taxon>
        <taxon>Poaceae</taxon>
        <taxon>PACMAD clade</taxon>
        <taxon>Panicoideae</taxon>
        <taxon>Panicodae</taxon>
        <taxon>Paniceae</taxon>
        <taxon>Melinidinae</taxon>
        <taxon>Urochloa</taxon>
    </lineage>
</organism>
<protein>
    <recommendedName>
        <fullName evidence="2">non-specific serine/threonine protein kinase</fullName>
        <ecNumber evidence="2">2.7.11.1</ecNumber>
    </recommendedName>
</protein>
<evidence type="ECO:0000256" key="16">
    <source>
        <dbReference type="ARBA" id="ARBA00047899"/>
    </source>
</evidence>
<evidence type="ECO:0000256" key="19">
    <source>
        <dbReference type="SAM" id="MobiDB-lite"/>
    </source>
</evidence>
<dbReference type="Proteomes" id="UP001497457">
    <property type="component" value="Chromosome 19rd"/>
</dbReference>
<keyword evidence="6" id="KW-0808">Transferase</keyword>
<keyword evidence="7 20" id="KW-0812">Transmembrane</keyword>
<evidence type="ECO:0000256" key="13">
    <source>
        <dbReference type="ARBA" id="ARBA00023136"/>
    </source>
</evidence>
<keyword evidence="8 21" id="KW-0732">Signal</keyword>
<comment type="subcellular location">
    <subcellularLocation>
        <location evidence="1">Cell membrane</location>
        <topology evidence="1">Single-pass type I membrane protein</topology>
    </subcellularLocation>
</comment>
<evidence type="ECO:0000256" key="21">
    <source>
        <dbReference type="SAM" id="SignalP"/>
    </source>
</evidence>
<reference evidence="23" key="1">
    <citation type="submission" date="2024-10" db="EMBL/GenBank/DDBJ databases">
        <authorList>
            <person name="Ryan C."/>
        </authorList>
    </citation>
    <scope>NUCLEOTIDE SEQUENCE [LARGE SCALE GENOMIC DNA]</scope>
</reference>
<dbReference type="InterPro" id="IPR011009">
    <property type="entry name" value="Kinase-like_dom_sf"/>
</dbReference>
<evidence type="ECO:0000313" key="24">
    <source>
        <dbReference type="Proteomes" id="UP001497457"/>
    </source>
</evidence>
<evidence type="ECO:0000259" key="22">
    <source>
        <dbReference type="PROSITE" id="PS50011"/>
    </source>
</evidence>
<evidence type="ECO:0000256" key="11">
    <source>
        <dbReference type="ARBA" id="ARBA00022840"/>
    </source>
</evidence>
<keyword evidence="24" id="KW-1185">Reference proteome</keyword>
<dbReference type="PROSITE" id="PS50011">
    <property type="entry name" value="PROTEIN_KINASE_DOM"/>
    <property type="match status" value="1"/>
</dbReference>
<evidence type="ECO:0000256" key="10">
    <source>
        <dbReference type="ARBA" id="ARBA00022777"/>
    </source>
</evidence>
<comment type="catalytic activity">
    <reaction evidence="16">
        <text>L-threonyl-[protein] + ATP = O-phospho-L-threonyl-[protein] + ADP + H(+)</text>
        <dbReference type="Rhea" id="RHEA:46608"/>
        <dbReference type="Rhea" id="RHEA-COMP:11060"/>
        <dbReference type="Rhea" id="RHEA-COMP:11605"/>
        <dbReference type="ChEBI" id="CHEBI:15378"/>
        <dbReference type="ChEBI" id="CHEBI:30013"/>
        <dbReference type="ChEBI" id="CHEBI:30616"/>
        <dbReference type="ChEBI" id="CHEBI:61977"/>
        <dbReference type="ChEBI" id="CHEBI:456216"/>
        <dbReference type="EC" id="2.7.11.1"/>
    </reaction>
</comment>
<keyword evidence="15" id="KW-0325">Glycoprotein</keyword>
<dbReference type="InterPro" id="IPR000719">
    <property type="entry name" value="Prot_kinase_dom"/>
</dbReference>
<evidence type="ECO:0000256" key="9">
    <source>
        <dbReference type="ARBA" id="ARBA00022741"/>
    </source>
</evidence>
<name>A0ABC8ZNL7_9POAL</name>
<keyword evidence="10" id="KW-0418">Kinase</keyword>
<dbReference type="SUPFAM" id="SSF56112">
    <property type="entry name" value="Protein kinase-like (PK-like)"/>
    <property type="match status" value="1"/>
</dbReference>
<dbReference type="PROSITE" id="PS00108">
    <property type="entry name" value="PROTEIN_KINASE_ST"/>
    <property type="match status" value="1"/>
</dbReference>
<dbReference type="InterPro" id="IPR008271">
    <property type="entry name" value="Ser/Thr_kinase_AS"/>
</dbReference>
<dbReference type="SMART" id="SM00220">
    <property type="entry name" value="S_TKc"/>
    <property type="match status" value="1"/>
</dbReference>
<dbReference type="Pfam" id="PF00069">
    <property type="entry name" value="Pkinase"/>
    <property type="match status" value="1"/>
</dbReference>
<dbReference type="GO" id="GO:0005886">
    <property type="term" value="C:plasma membrane"/>
    <property type="evidence" value="ECO:0007669"/>
    <property type="project" value="UniProtKB-SubCell"/>
</dbReference>
<feature type="transmembrane region" description="Helical" evidence="20">
    <location>
        <begin position="242"/>
        <end position="264"/>
    </location>
</feature>
<dbReference type="EMBL" id="OZ075129">
    <property type="protein sequence ID" value="CAL4965064.1"/>
    <property type="molecule type" value="Genomic_DNA"/>
</dbReference>
<accession>A0ABC8ZNL7</accession>
<proteinExistence type="predicted"/>
<keyword evidence="13 20" id="KW-0472">Membrane</keyword>
<dbReference type="PROSITE" id="PS00107">
    <property type="entry name" value="PROTEIN_KINASE_ATP"/>
    <property type="match status" value="1"/>
</dbReference>
<sequence>MAPSLLLLLLVSLVPVVMLAAAADGQGGKRCAPVGCGNLTISYPFGVVSEEATETNDCGSLGFQVLCDRRTPYLGLYSFQILDIFYDNGSLLVADVHELRKEFNPSAADGCQAPDLNSSSKISSPFSISPVNQNLIFYNCTKPLTDGVRRNRGLVETICRNNTYVGVGGRYNDVSGHYGDYFLEGCKAIVAPALVRSGKANANNYLELISDGLLLTWQPLPPPPLPPFDQPPPAGASKKIRILAIAGGTVGGTLVVGILVLVIWHKRKRRKQVGAPNGFMRSESSMQSYSKDLELGGSPHIFTYEELEEATDGFSDSRELGDGGFGTVYKGKLRDGRVVAVKRLYKNNYKRVEQFINEVDILSRLLHQNLVILYGCTSRSSRDLMLVYEYIPNGTVADHLHGPRASERGLTWPVRMNIAIETAEALAYLHAVEIIHRDVKTNNILLDNSFHVKVADFGLSRLYPLEVTHVSTVPQGTPGYVDPVYHQCYKLTDKSDVYSFGVVLVELISSKAAVDMGRSHSEINLANMALNRIQNHEVEQLVDPELGYETDGETKRMIDLVAELAFQCLQLERDLRPSIKEVVDALNCIKNGDSPEKKMDMKSPKEDTHLLKNSVQYSPDSVIHRFHSQSTTHSAASNASG</sequence>
<feature type="compositionally biased region" description="Basic and acidic residues" evidence="19">
    <location>
        <begin position="593"/>
        <end position="610"/>
    </location>
</feature>
<dbReference type="InterPro" id="IPR025287">
    <property type="entry name" value="WAK_GUB"/>
</dbReference>
<evidence type="ECO:0000256" key="4">
    <source>
        <dbReference type="ARBA" id="ARBA00022527"/>
    </source>
</evidence>
<evidence type="ECO:0000256" key="2">
    <source>
        <dbReference type="ARBA" id="ARBA00012513"/>
    </source>
</evidence>
<dbReference type="GO" id="GO:0005524">
    <property type="term" value="F:ATP binding"/>
    <property type="evidence" value="ECO:0007669"/>
    <property type="project" value="UniProtKB-UniRule"/>
</dbReference>
<evidence type="ECO:0000256" key="7">
    <source>
        <dbReference type="ARBA" id="ARBA00022692"/>
    </source>
</evidence>
<dbReference type="InterPro" id="IPR017441">
    <property type="entry name" value="Protein_kinase_ATP_BS"/>
</dbReference>
<feature type="domain" description="Protein kinase" evidence="22">
    <location>
        <begin position="314"/>
        <end position="589"/>
    </location>
</feature>
<keyword evidence="11 18" id="KW-0067">ATP-binding</keyword>